<keyword evidence="8" id="KW-1185">Reference proteome</keyword>
<evidence type="ECO:0000313" key="7">
    <source>
        <dbReference type="EMBL" id="KAF5326943.1"/>
    </source>
</evidence>
<dbReference type="EMBL" id="JAACJJ010000014">
    <property type="protein sequence ID" value="KAF5326943.1"/>
    <property type="molecule type" value="Genomic_DNA"/>
</dbReference>
<dbReference type="GO" id="GO:0005737">
    <property type="term" value="C:cytoplasm"/>
    <property type="evidence" value="ECO:0007669"/>
    <property type="project" value="UniProtKB-SubCell"/>
</dbReference>
<evidence type="ECO:0008006" key="9">
    <source>
        <dbReference type="Google" id="ProtNLM"/>
    </source>
</evidence>
<evidence type="ECO:0000256" key="2">
    <source>
        <dbReference type="ARBA" id="ARBA00009069"/>
    </source>
</evidence>
<organism evidence="7 8">
    <name type="scientific">Psilocybe cf. subviscida</name>
    <dbReference type="NCBI Taxonomy" id="2480587"/>
    <lineage>
        <taxon>Eukaryota</taxon>
        <taxon>Fungi</taxon>
        <taxon>Dikarya</taxon>
        <taxon>Basidiomycota</taxon>
        <taxon>Agaricomycotina</taxon>
        <taxon>Agaricomycetes</taxon>
        <taxon>Agaricomycetidae</taxon>
        <taxon>Agaricales</taxon>
        <taxon>Agaricineae</taxon>
        <taxon>Strophariaceae</taxon>
        <taxon>Psilocybe</taxon>
    </lineage>
</organism>
<evidence type="ECO:0000313" key="8">
    <source>
        <dbReference type="Proteomes" id="UP000567179"/>
    </source>
</evidence>
<dbReference type="Proteomes" id="UP000567179">
    <property type="component" value="Unassembled WGS sequence"/>
</dbReference>
<dbReference type="InterPro" id="IPR051385">
    <property type="entry name" value="Ceramide-binding_SVF1"/>
</dbReference>
<feature type="domain" description="Svf1-like C-terminal" evidence="6">
    <location>
        <begin position="224"/>
        <end position="424"/>
    </location>
</feature>
<evidence type="ECO:0000259" key="5">
    <source>
        <dbReference type="Pfam" id="PF08622"/>
    </source>
</evidence>
<evidence type="ECO:0000256" key="1">
    <source>
        <dbReference type="ARBA" id="ARBA00004496"/>
    </source>
</evidence>
<dbReference type="InterPro" id="IPR033394">
    <property type="entry name" value="Svf1-like_C"/>
</dbReference>
<dbReference type="PANTHER" id="PTHR47107:SF1">
    <property type="entry name" value="CERAMIDE-BINDING PROTEIN SVF1-RELATED"/>
    <property type="match status" value="1"/>
</dbReference>
<dbReference type="SUPFAM" id="SSF159245">
    <property type="entry name" value="AttH-like"/>
    <property type="match status" value="1"/>
</dbReference>
<dbReference type="PANTHER" id="PTHR47107">
    <property type="entry name" value="SVF1-LIKE PROTEIN YDR222W-RELATED"/>
    <property type="match status" value="1"/>
</dbReference>
<proteinExistence type="inferred from homology"/>
<dbReference type="GO" id="GO:0006979">
    <property type="term" value="P:response to oxidative stress"/>
    <property type="evidence" value="ECO:0007669"/>
    <property type="project" value="InterPro"/>
</dbReference>
<dbReference type="Pfam" id="PF17187">
    <property type="entry name" value="Svf1_C"/>
    <property type="match status" value="1"/>
</dbReference>
<dbReference type="Pfam" id="PF08622">
    <property type="entry name" value="Svf1"/>
    <property type="match status" value="1"/>
</dbReference>
<keyword evidence="3" id="KW-0963">Cytoplasm</keyword>
<dbReference type="OrthoDB" id="2590239at2759"/>
<feature type="domain" description="Svf1-like N-terminal" evidence="5">
    <location>
        <begin position="50"/>
        <end position="222"/>
    </location>
</feature>
<sequence length="424" mass="45489">MFSSIFSTAPPVDPTAPNFHSVSDRFSEAEVFGELEPQDTELLCAGGFVTETQIFYVCANDGTMIMCQLIHSAVGVWYPTIQFVCKIANPAKGEKYWKSVNVNNFVTPPPGLDKRSSKADEFSITYKASPDNKEFPEGYTVRANLGVDLQVSFDIQRPAAIPGFKVGKGPEAGYSYFGNDTKKADGYVIHRFWPRFHASGHIIRNGAAESVTGTGMFVHAIQGMRPNLVAARWNFVHFQSDELDGVSAIEMEFTTTDAYGKHGAGSGGATVSVGSVVVGGKLATVTTQSKWPGEASTGPNICGTTHLKTETDPDTSYAKPGEISFEWKGASVVKDAPGSVEAKLNLDVGSIAEPKGLIDKVDILAEIPYVLKVAVNYVAGTKPFIYQWQNPATLKITGPDALAPGLSSGVEVKGYAFNEATFIS</sequence>
<reference evidence="7 8" key="1">
    <citation type="journal article" date="2020" name="ISME J.">
        <title>Uncovering the hidden diversity of litter-decomposition mechanisms in mushroom-forming fungi.</title>
        <authorList>
            <person name="Floudas D."/>
            <person name="Bentzer J."/>
            <person name="Ahren D."/>
            <person name="Johansson T."/>
            <person name="Persson P."/>
            <person name="Tunlid A."/>
        </authorList>
    </citation>
    <scope>NUCLEOTIDE SEQUENCE [LARGE SCALE GENOMIC DNA]</scope>
    <source>
        <strain evidence="7 8">CBS 101986</strain>
    </source>
</reference>
<evidence type="ECO:0000256" key="4">
    <source>
        <dbReference type="SAM" id="MobiDB-lite"/>
    </source>
</evidence>
<evidence type="ECO:0000259" key="6">
    <source>
        <dbReference type="Pfam" id="PF17187"/>
    </source>
</evidence>
<dbReference type="AlphaFoldDB" id="A0A8H5BPG2"/>
<evidence type="ECO:0000256" key="3">
    <source>
        <dbReference type="ARBA" id="ARBA00022490"/>
    </source>
</evidence>
<dbReference type="InterPro" id="IPR013931">
    <property type="entry name" value="Svf1-like_N"/>
</dbReference>
<gene>
    <name evidence="7" type="ORF">D9619_004833</name>
</gene>
<feature type="region of interest" description="Disordered" evidence="4">
    <location>
        <begin position="289"/>
        <end position="315"/>
    </location>
</feature>
<comment type="subcellular location">
    <subcellularLocation>
        <location evidence="1">Cytoplasm</location>
    </subcellularLocation>
</comment>
<accession>A0A8H5BPG2</accession>
<comment type="similarity">
    <text evidence="2">Belongs to the SVF1 family.</text>
</comment>
<comment type="caution">
    <text evidence="7">The sequence shown here is derived from an EMBL/GenBank/DDBJ whole genome shotgun (WGS) entry which is preliminary data.</text>
</comment>
<name>A0A8H5BPG2_9AGAR</name>
<protein>
    <recommendedName>
        <fullName evidence="9">Survival factor 1</fullName>
    </recommendedName>
</protein>